<dbReference type="PANTHER" id="PTHR10075">
    <property type="entry name" value="BASIGIN RELATED"/>
    <property type="match status" value="1"/>
</dbReference>
<feature type="domain" description="Ig-like" evidence="4">
    <location>
        <begin position="122"/>
        <end position="213"/>
    </location>
</feature>
<dbReference type="SMART" id="SM00408">
    <property type="entry name" value="IGc2"/>
    <property type="match status" value="2"/>
</dbReference>
<keyword evidence="2" id="KW-0393">Immunoglobulin domain</keyword>
<evidence type="ECO:0000256" key="3">
    <source>
        <dbReference type="SAM" id="Phobius"/>
    </source>
</evidence>
<keyword evidence="3" id="KW-0472">Membrane</keyword>
<keyword evidence="3" id="KW-0812">Transmembrane</keyword>
<dbReference type="Proteomes" id="UP000035680">
    <property type="component" value="Unassembled WGS sequence"/>
</dbReference>
<protein>
    <submittedName>
        <fullName evidence="6">Ig-like domain-containing protein</fullName>
    </submittedName>
</protein>
<dbReference type="PROSITE" id="PS50835">
    <property type="entry name" value="IG_LIKE"/>
    <property type="match status" value="2"/>
</dbReference>
<dbReference type="STRING" id="75913.A0A0K0F6D6"/>
<evidence type="ECO:0000259" key="4">
    <source>
        <dbReference type="PROSITE" id="PS50835"/>
    </source>
</evidence>
<evidence type="ECO:0000313" key="5">
    <source>
        <dbReference type="Proteomes" id="UP000035680"/>
    </source>
</evidence>
<dbReference type="WBParaSite" id="SVE_0438000.1">
    <property type="protein sequence ID" value="SVE_0438000.1"/>
    <property type="gene ID" value="SVE_0438000"/>
</dbReference>
<dbReference type="Pfam" id="PF07686">
    <property type="entry name" value="V-set"/>
    <property type="match status" value="1"/>
</dbReference>
<dbReference type="Gene3D" id="2.60.40.10">
    <property type="entry name" value="Immunoglobulins"/>
    <property type="match status" value="2"/>
</dbReference>
<dbReference type="InterPro" id="IPR013106">
    <property type="entry name" value="Ig_V-set"/>
</dbReference>
<keyword evidence="1" id="KW-0677">Repeat</keyword>
<dbReference type="InterPro" id="IPR007110">
    <property type="entry name" value="Ig-like_dom"/>
</dbReference>
<dbReference type="PANTHER" id="PTHR10075:SF14">
    <property type="entry name" value="CELL ADHESION MOLECULE DSCAM2-RELATED"/>
    <property type="match status" value="1"/>
</dbReference>
<accession>A0A0K0F6D6</accession>
<evidence type="ECO:0000256" key="1">
    <source>
        <dbReference type="ARBA" id="ARBA00022737"/>
    </source>
</evidence>
<dbReference type="InterPro" id="IPR003598">
    <property type="entry name" value="Ig_sub2"/>
</dbReference>
<keyword evidence="5" id="KW-1185">Reference proteome</keyword>
<evidence type="ECO:0000313" key="6">
    <source>
        <dbReference type="WBParaSite" id="SVE_0438000.1"/>
    </source>
</evidence>
<evidence type="ECO:0000256" key="2">
    <source>
        <dbReference type="ARBA" id="ARBA00023319"/>
    </source>
</evidence>
<organism evidence="5 6">
    <name type="scientific">Strongyloides venezuelensis</name>
    <name type="common">Threadworm</name>
    <dbReference type="NCBI Taxonomy" id="75913"/>
    <lineage>
        <taxon>Eukaryota</taxon>
        <taxon>Metazoa</taxon>
        <taxon>Ecdysozoa</taxon>
        <taxon>Nematoda</taxon>
        <taxon>Chromadorea</taxon>
        <taxon>Rhabditida</taxon>
        <taxon>Tylenchina</taxon>
        <taxon>Panagrolaimomorpha</taxon>
        <taxon>Strongyloidoidea</taxon>
        <taxon>Strongyloididae</taxon>
        <taxon>Strongyloides</taxon>
    </lineage>
</organism>
<sequence length="323" mass="36483">MLHKTNGLFDSTLNERPTSEMLVSVGATTALMCDPLIIGNSNEKITAFWYKNDEVVATVTSNSNAILDNRNVRTSHMIPEVGFLIISNISYDDEGFYYCKSIDNSNIGETIHLVIAYIDQLPENKKELSMYPSKPYVGSSVRIDCPSTDAYPDPSVKWHKNGVDLDFTNNRFEVLTNGSLLINRIQPQDIGFYSCILSNFAGHTKGTVFIDINNDGIINNYKISSPLNQMSLVSIFRSIDRIQLKYLLLWFTLICLTLSSIVLLYLVIDILLSKKNFKNKFSQMILFLNCIKRENGPGYGKIIVPAPDFVYRRNENVSTPFVV</sequence>
<proteinExistence type="predicted"/>
<dbReference type="SUPFAM" id="SSF48726">
    <property type="entry name" value="Immunoglobulin"/>
    <property type="match status" value="2"/>
</dbReference>
<feature type="domain" description="Ig-like" evidence="4">
    <location>
        <begin position="11"/>
        <end position="116"/>
    </location>
</feature>
<dbReference type="InterPro" id="IPR036179">
    <property type="entry name" value="Ig-like_dom_sf"/>
</dbReference>
<dbReference type="InterPro" id="IPR013783">
    <property type="entry name" value="Ig-like_fold"/>
</dbReference>
<dbReference type="InterPro" id="IPR003599">
    <property type="entry name" value="Ig_sub"/>
</dbReference>
<reference evidence="5" key="1">
    <citation type="submission" date="2014-07" db="EMBL/GenBank/DDBJ databases">
        <authorList>
            <person name="Martin A.A"/>
            <person name="De Silva N."/>
        </authorList>
    </citation>
    <scope>NUCLEOTIDE SEQUENCE</scope>
</reference>
<name>A0A0K0F6D6_STRVS</name>
<feature type="transmembrane region" description="Helical" evidence="3">
    <location>
        <begin position="247"/>
        <end position="272"/>
    </location>
</feature>
<dbReference type="GO" id="GO:0048468">
    <property type="term" value="P:cell development"/>
    <property type="evidence" value="ECO:0007669"/>
    <property type="project" value="UniProtKB-ARBA"/>
</dbReference>
<keyword evidence="3" id="KW-1133">Transmembrane helix</keyword>
<reference evidence="6" key="2">
    <citation type="submission" date="2015-08" db="UniProtKB">
        <authorList>
            <consortium name="WormBaseParasite"/>
        </authorList>
    </citation>
    <scope>IDENTIFICATION</scope>
</reference>
<dbReference type="GO" id="GO:0007399">
    <property type="term" value="P:nervous system development"/>
    <property type="evidence" value="ECO:0007669"/>
    <property type="project" value="UniProtKB-ARBA"/>
</dbReference>
<dbReference type="Pfam" id="PF13927">
    <property type="entry name" value="Ig_3"/>
    <property type="match status" value="1"/>
</dbReference>
<dbReference type="SMART" id="SM00409">
    <property type="entry name" value="IG"/>
    <property type="match status" value="2"/>
</dbReference>
<dbReference type="AlphaFoldDB" id="A0A0K0F6D6"/>